<name>A0ACC3BA68_9EURO</name>
<gene>
    <name evidence="1" type="ORF">N8T08_001391</name>
</gene>
<organism evidence="1 2">
    <name type="scientific">Aspergillus melleus</name>
    <dbReference type="NCBI Taxonomy" id="138277"/>
    <lineage>
        <taxon>Eukaryota</taxon>
        <taxon>Fungi</taxon>
        <taxon>Dikarya</taxon>
        <taxon>Ascomycota</taxon>
        <taxon>Pezizomycotina</taxon>
        <taxon>Eurotiomycetes</taxon>
        <taxon>Eurotiomycetidae</taxon>
        <taxon>Eurotiales</taxon>
        <taxon>Aspergillaceae</taxon>
        <taxon>Aspergillus</taxon>
        <taxon>Aspergillus subgen. Circumdati</taxon>
    </lineage>
</organism>
<evidence type="ECO:0000313" key="2">
    <source>
        <dbReference type="Proteomes" id="UP001177260"/>
    </source>
</evidence>
<keyword evidence="2" id="KW-1185">Reference proteome</keyword>
<dbReference type="Proteomes" id="UP001177260">
    <property type="component" value="Unassembled WGS sequence"/>
</dbReference>
<accession>A0ACC3BA68</accession>
<reference evidence="1 2" key="1">
    <citation type="journal article" date="2023" name="ACS Omega">
        <title>Identification of the Neoaspergillic Acid Biosynthesis Gene Cluster by Establishing an In Vitro CRISPR-Ribonucleoprotein Genetic System in Aspergillus melleus.</title>
        <authorList>
            <person name="Yuan B."/>
            <person name="Grau M.F."/>
            <person name="Murata R.M."/>
            <person name="Torok T."/>
            <person name="Venkateswaran K."/>
            <person name="Stajich J.E."/>
            <person name="Wang C.C.C."/>
        </authorList>
    </citation>
    <scope>NUCLEOTIDE SEQUENCE [LARGE SCALE GENOMIC DNA]</scope>
    <source>
        <strain evidence="1 2">IMV 1140</strain>
    </source>
</reference>
<evidence type="ECO:0000313" key="1">
    <source>
        <dbReference type="EMBL" id="KAK1147314.1"/>
    </source>
</evidence>
<protein>
    <submittedName>
        <fullName evidence="1">Uncharacterized protein</fullName>
    </submittedName>
</protein>
<comment type="caution">
    <text evidence="1">The sequence shown here is derived from an EMBL/GenBank/DDBJ whole genome shotgun (WGS) entry which is preliminary data.</text>
</comment>
<sequence length="495" mass="56590">MAPKKAKSQKTNKGLKATTIGKKVKVQATAKVSKAQAAGKNSKVKAKKSSKGRPPGKRSKAQTTDTDPEVQETRNNSNDQATEKKTASRKRRASELGDLILQPRVLKKPKIFLNLKLDERKIQPSRRGTEIIAAIYWDINNICLIQGLVSKNSNDQNQLAFYRSQHNEAQKLVRMAVDYKLNALSPAEKEVREVRNIARFARNFGWRTLAICAWAEAFRRACLEEMDPAVWKKLLVLIRENSESVVYFARLRNLDWRGLLLRYSNHPIPELRKHLKWVYKWIGKDHPHHFVRTISGGLRRPSYKRRLQEHMDECLFDPANWAADGQEVEDPTLRQERHGDCALCGSSELCGCKPGRLVAGMIELVEYPAKGTGIRALTNFKKGELLAEYVGEIQPGDHDDVVYGLYLQTEADGEPVLASISSQFKGNWTRFINHSCNPSTEFEYRTIGNRVRMTVEALRDIPIFEELTISYGEWYWPSLDRWCQCGEPNCMYKKD</sequence>
<proteinExistence type="predicted"/>
<dbReference type="EMBL" id="JAOPJF010000012">
    <property type="protein sequence ID" value="KAK1147314.1"/>
    <property type="molecule type" value="Genomic_DNA"/>
</dbReference>